<sequence>MEASGPVRVVQRENVDGSGFSSLLMSLFRKPELVRVVGHDFELMRKANAVSPLGLDLSEENCFALTIESIAIPLVSSMK</sequence>
<gene>
    <name evidence="1" type="ORF">QUF16_12210</name>
</gene>
<dbReference type="EMBL" id="JAUCBG010000020">
    <property type="protein sequence ID" value="MDM7455116.1"/>
    <property type="molecule type" value="Genomic_DNA"/>
</dbReference>
<evidence type="ECO:0000313" key="2">
    <source>
        <dbReference type="Proteomes" id="UP001231451"/>
    </source>
</evidence>
<protein>
    <submittedName>
        <fullName evidence="1">Uncharacterized protein</fullName>
    </submittedName>
</protein>
<name>A0AAP4JKL1_LACPA</name>
<dbReference type="Proteomes" id="UP001231451">
    <property type="component" value="Unassembled WGS sequence"/>
</dbReference>
<reference evidence="1" key="1">
    <citation type="submission" date="2023-06" db="EMBL/GenBank/DDBJ databases">
        <title>Draft Genome Sequences of lactic acid bacteria strains isolated from fermented milk products.</title>
        <authorList>
            <person name="Elcheninov A.G."/>
            <person name="Klyukina A."/>
            <person name="Zayulina K.S."/>
            <person name="Gavirova L.A."/>
            <person name="Shcherbakova P.A."/>
            <person name="Shestakov A.I."/>
            <person name="Kublanov I.V."/>
            <person name="Kochetkova T.V."/>
        </authorList>
    </citation>
    <scope>NUCLEOTIDE SEQUENCE</scope>
    <source>
        <strain evidence="1">TOM.1374</strain>
    </source>
</reference>
<dbReference type="AlphaFoldDB" id="A0AAP4JKL1"/>
<accession>A0AAP4JKL1</accession>
<organism evidence="1 2">
    <name type="scientific">Lacticaseibacillus paracasei</name>
    <name type="common">Lactobacillus paracasei</name>
    <dbReference type="NCBI Taxonomy" id="1597"/>
    <lineage>
        <taxon>Bacteria</taxon>
        <taxon>Bacillati</taxon>
        <taxon>Bacillota</taxon>
        <taxon>Bacilli</taxon>
        <taxon>Lactobacillales</taxon>
        <taxon>Lactobacillaceae</taxon>
        <taxon>Lacticaseibacillus</taxon>
    </lineage>
</organism>
<evidence type="ECO:0000313" key="1">
    <source>
        <dbReference type="EMBL" id="MDM7455116.1"/>
    </source>
</evidence>
<dbReference type="RefSeq" id="WP_013246020.1">
    <property type="nucleotide sequence ID" value="NC_021721.1"/>
</dbReference>
<proteinExistence type="predicted"/>
<comment type="caution">
    <text evidence="1">The sequence shown here is derived from an EMBL/GenBank/DDBJ whole genome shotgun (WGS) entry which is preliminary data.</text>
</comment>